<evidence type="ECO:0000313" key="12">
    <source>
        <dbReference type="RefSeq" id="XP_014664803.1"/>
    </source>
</evidence>
<keyword evidence="5" id="KW-0963">Cytoplasm</keyword>
<dbReference type="Pfam" id="PF24436">
    <property type="entry name" value="INTS7_N"/>
    <property type="match status" value="1"/>
</dbReference>
<dbReference type="SUPFAM" id="SSF48371">
    <property type="entry name" value="ARM repeat"/>
    <property type="match status" value="1"/>
</dbReference>
<feature type="region of interest" description="Disordered" evidence="7">
    <location>
        <begin position="883"/>
        <end position="903"/>
    </location>
</feature>
<evidence type="ECO:0000256" key="2">
    <source>
        <dbReference type="ARBA" id="ARBA00004496"/>
    </source>
</evidence>
<comment type="subcellular location">
    <subcellularLocation>
        <location evidence="2">Cytoplasm</location>
    </subcellularLocation>
    <subcellularLocation>
        <location evidence="1">Nucleus</location>
    </subcellularLocation>
</comment>
<dbReference type="InterPro" id="IPR056516">
    <property type="entry name" value="INTS7_N"/>
</dbReference>
<name>A0ABM1DXY2_PRICU</name>
<dbReference type="InterPro" id="IPR033060">
    <property type="entry name" value="INTS7"/>
</dbReference>
<sequence>MSVTMAAAAAAARGGLDAYTSAADQDANTALMELDVGLRSTKTGEQCEAIVRFPRLFQKYPFPILINSAFLKLAEVFRTGDNFLRLCVLRVTQQSGKHLEKILSVDDLVKKIFSVTHSNDPVARALALRTLGSIAAIIPERRNVHHSIRESLEARDGVEVAAATFAAKRFAAASRAFAADVCDEIADAVDGVATPVSSKLRLIPIFEHTHGDPRTGARVRRTCARVLRLYPALNVTLVVLRTLTRLAGASYIDVNEQIALLLAYLRGDPRAAVKLLCLRDLRHLAAVAPHVWSEADVGALVDFCVDGGAHQVAALKVVTTLAESLAMERLDARAGSALARRLLALCETACYDLDVTVAAQAVALATAVATRRRGDDDEVGNELARVVCGAVEMLVVVATAGETARGGVALRVALRSAVTLCRARESVTAGLADALARALAVAAAPHDAATVCAALAAIGGGDAGAVAAILPRVSAALAAASTGEGEHRRLVVLLTCVVFQACRDGIPADTLAVVETAVQSVNCWDQYRIARQAARYGHHGVASRIFDSLTACIAGEHLFFWITALKEFTLAESCLVVPAGATSPQRRLAGLQQAVVSYRKGLSSLKAASTPGFPLRLQAEFATLRAETLQAHVQLAQSCATLRTCPPPAIAMTLAEPLQRAGKAGSQLLESARAFHARRAPRSAQPRLPSTLTSASLTRAPLEPVLAACCSAHEAGACDSRSGDATSRGGGAPRRWPRSATRTGASRSTDSRAALAEIGGPPARHRPRDPARKGVVQHAHTAMSAASAASPSPPSTLTRAGRGARSVDTKPARRRRAAAGNELTQTAEPHNDYFSVQFLLSFATLGLHTVNIETRVVDDDGETWARDRRLRSTVKSYIDQIQQQNQQRGSGMQYQPQRSNAFP</sequence>
<feature type="domain" description="Integrator complex subunit 7 N-terminal" evidence="9">
    <location>
        <begin position="31"/>
        <end position="538"/>
    </location>
</feature>
<evidence type="ECO:0000256" key="1">
    <source>
        <dbReference type="ARBA" id="ARBA00004123"/>
    </source>
</evidence>
<feature type="domain" description="Integrator complex subunit 7 helical bundle" evidence="10">
    <location>
        <begin position="539"/>
        <end position="677"/>
    </location>
</feature>
<organism evidence="11 12">
    <name type="scientific">Priapulus caudatus</name>
    <name type="common">Priapulid worm</name>
    <dbReference type="NCBI Taxonomy" id="37621"/>
    <lineage>
        <taxon>Eukaryota</taxon>
        <taxon>Metazoa</taxon>
        <taxon>Ecdysozoa</taxon>
        <taxon>Scalidophora</taxon>
        <taxon>Priapulida</taxon>
        <taxon>Priapulimorpha</taxon>
        <taxon>Priapulimorphida</taxon>
        <taxon>Priapulidae</taxon>
        <taxon>Priapulus</taxon>
    </lineage>
</organism>
<feature type="compositionally biased region" description="Low complexity" evidence="7">
    <location>
        <begin position="883"/>
        <end position="895"/>
    </location>
</feature>
<dbReference type="InterPro" id="IPR054519">
    <property type="entry name" value="INTS7_C"/>
</dbReference>
<comment type="similarity">
    <text evidence="3">Belongs to the Integrator subunit 7 family.</text>
</comment>
<evidence type="ECO:0000256" key="7">
    <source>
        <dbReference type="SAM" id="MobiDB-lite"/>
    </source>
</evidence>
<evidence type="ECO:0000256" key="5">
    <source>
        <dbReference type="ARBA" id="ARBA00022490"/>
    </source>
</evidence>
<dbReference type="GeneID" id="106807077"/>
<reference evidence="12" key="1">
    <citation type="submission" date="2025-08" db="UniProtKB">
        <authorList>
            <consortium name="RefSeq"/>
        </authorList>
    </citation>
    <scope>IDENTIFICATION</scope>
</reference>
<dbReference type="InterPro" id="IPR016024">
    <property type="entry name" value="ARM-type_fold"/>
</dbReference>
<proteinExistence type="inferred from homology"/>
<keyword evidence="6" id="KW-0539">Nucleus</keyword>
<evidence type="ECO:0000259" key="9">
    <source>
        <dbReference type="Pfam" id="PF24436"/>
    </source>
</evidence>
<evidence type="ECO:0000259" key="8">
    <source>
        <dbReference type="Pfam" id="PF22965"/>
    </source>
</evidence>
<dbReference type="Pfam" id="PF22965">
    <property type="entry name" value="INTS7_C"/>
    <property type="match status" value="1"/>
</dbReference>
<protein>
    <recommendedName>
        <fullName evidence="4">Integrator complex subunit 7</fullName>
    </recommendedName>
</protein>
<dbReference type="PANTHER" id="PTHR13322">
    <property type="entry name" value="C1ORF73 PROTEIN"/>
    <property type="match status" value="1"/>
</dbReference>
<dbReference type="Proteomes" id="UP000695022">
    <property type="component" value="Unplaced"/>
</dbReference>
<dbReference type="PANTHER" id="PTHR13322:SF2">
    <property type="entry name" value="INTEGRATOR COMPLEX SUBUNIT 7"/>
    <property type="match status" value="1"/>
</dbReference>
<evidence type="ECO:0000313" key="11">
    <source>
        <dbReference type="Proteomes" id="UP000695022"/>
    </source>
</evidence>
<gene>
    <name evidence="12" type="primary">LOC106807077</name>
</gene>
<keyword evidence="11" id="KW-1185">Reference proteome</keyword>
<evidence type="ECO:0000256" key="3">
    <source>
        <dbReference type="ARBA" id="ARBA00008565"/>
    </source>
</evidence>
<evidence type="ECO:0000256" key="4">
    <source>
        <dbReference type="ARBA" id="ARBA00015336"/>
    </source>
</evidence>
<dbReference type="InterPro" id="IPR056517">
    <property type="entry name" value="INTS7_HB"/>
</dbReference>
<feature type="region of interest" description="Disordered" evidence="7">
    <location>
        <begin position="716"/>
        <end position="824"/>
    </location>
</feature>
<evidence type="ECO:0000259" key="10">
    <source>
        <dbReference type="Pfam" id="PF24437"/>
    </source>
</evidence>
<feature type="domain" description="Integrator complex subunit 7 C-terminal" evidence="8">
    <location>
        <begin position="816"/>
        <end position="864"/>
    </location>
</feature>
<evidence type="ECO:0000256" key="6">
    <source>
        <dbReference type="ARBA" id="ARBA00023242"/>
    </source>
</evidence>
<dbReference type="RefSeq" id="XP_014664803.1">
    <property type="nucleotide sequence ID" value="XM_014809317.1"/>
</dbReference>
<accession>A0ABM1DXY2</accession>
<dbReference type="Pfam" id="PF24437">
    <property type="entry name" value="INTS7_HB"/>
    <property type="match status" value="1"/>
</dbReference>
<feature type="region of interest" description="Disordered" evidence="7">
    <location>
        <begin position="675"/>
        <end position="696"/>
    </location>
</feature>